<name>A0A6A5R4M6_AMPQU</name>
<sequence length="238" mass="26339">MPDRPRALGDDNGADVAENLPRPHGPRDWLAGLRSSTSRRCPLSHLAPGHLDLSMRSPAAPETPTATTHLSSVRSAARARPPFHHLPSRSQLERLRGVVIQASVAAACIIRERHARALETPWWRSQEFFGEQGSRQVRAKSTSPGRARLVVLWLMDRWALAANAQGAVERRSDLPSTVCCWAAAHLVQGEAEAFRYLAVWRPQETIVIDVCSWSSQLSSSMIFNPTCRTSLLTTTRPT</sequence>
<evidence type="ECO:0000313" key="2">
    <source>
        <dbReference type="EMBL" id="KAF1920907.1"/>
    </source>
</evidence>
<accession>A0A6A5R4M6</accession>
<protein>
    <submittedName>
        <fullName evidence="2">Uncharacterized protein</fullName>
    </submittedName>
</protein>
<dbReference type="Proteomes" id="UP000800096">
    <property type="component" value="Unassembled WGS sequence"/>
</dbReference>
<evidence type="ECO:0000256" key="1">
    <source>
        <dbReference type="SAM" id="MobiDB-lite"/>
    </source>
</evidence>
<proteinExistence type="predicted"/>
<gene>
    <name evidence="2" type="ORF">BDU57DRAFT_591882</name>
</gene>
<organism evidence="2 3">
    <name type="scientific">Ampelomyces quisqualis</name>
    <name type="common">Powdery mildew agent</name>
    <dbReference type="NCBI Taxonomy" id="50730"/>
    <lineage>
        <taxon>Eukaryota</taxon>
        <taxon>Fungi</taxon>
        <taxon>Dikarya</taxon>
        <taxon>Ascomycota</taxon>
        <taxon>Pezizomycotina</taxon>
        <taxon>Dothideomycetes</taxon>
        <taxon>Pleosporomycetidae</taxon>
        <taxon>Pleosporales</taxon>
        <taxon>Pleosporineae</taxon>
        <taxon>Phaeosphaeriaceae</taxon>
        <taxon>Ampelomyces</taxon>
    </lineage>
</organism>
<keyword evidence="3" id="KW-1185">Reference proteome</keyword>
<feature type="region of interest" description="Disordered" evidence="1">
    <location>
        <begin position="1"/>
        <end position="28"/>
    </location>
</feature>
<dbReference type="EMBL" id="ML979132">
    <property type="protein sequence ID" value="KAF1920907.1"/>
    <property type="molecule type" value="Genomic_DNA"/>
</dbReference>
<reference evidence="2" key="1">
    <citation type="journal article" date="2020" name="Stud. Mycol.">
        <title>101 Dothideomycetes genomes: a test case for predicting lifestyles and emergence of pathogens.</title>
        <authorList>
            <person name="Haridas S."/>
            <person name="Albert R."/>
            <person name="Binder M."/>
            <person name="Bloem J."/>
            <person name="Labutti K."/>
            <person name="Salamov A."/>
            <person name="Andreopoulos B."/>
            <person name="Baker S."/>
            <person name="Barry K."/>
            <person name="Bills G."/>
            <person name="Bluhm B."/>
            <person name="Cannon C."/>
            <person name="Castanera R."/>
            <person name="Culley D."/>
            <person name="Daum C."/>
            <person name="Ezra D."/>
            <person name="Gonzalez J."/>
            <person name="Henrissat B."/>
            <person name="Kuo A."/>
            <person name="Liang C."/>
            <person name="Lipzen A."/>
            <person name="Lutzoni F."/>
            <person name="Magnuson J."/>
            <person name="Mondo S."/>
            <person name="Nolan M."/>
            <person name="Ohm R."/>
            <person name="Pangilinan J."/>
            <person name="Park H.-J."/>
            <person name="Ramirez L."/>
            <person name="Alfaro M."/>
            <person name="Sun H."/>
            <person name="Tritt A."/>
            <person name="Yoshinaga Y."/>
            <person name="Zwiers L.-H."/>
            <person name="Turgeon B."/>
            <person name="Goodwin S."/>
            <person name="Spatafora J."/>
            <person name="Crous P."/>
            <person name="Grigoriev I."/>
        </authorList>
    </citation>
    <scope>NUCLEOTIDE SEQUENCE</scope>
    <source>
        <strain evidence="2">HMLAC05119</strain>
    </source>
</reference>
<evidence type="ECO:0000313" key="3">
    <source>
        <dbReference type="Proteomes" id="UP000800096"/>
    </source>
</evidence>
<dbReference type="AlphaFoldDB" id="A0A6A5R4M6"/>